<proteinExistence type="predicted"/>
<sequence length="104" mass="10973">MNLWSLKFVILTALQALSVALCDSVLSTSAEGTQAPCWAASIAPLSRSKRNGVTRRGRNGTGSSDNINLLLSQGEFAAGPSIAHQKDLCTCVGHGLIKCEDEKN</sequence>
<keyword evidence="3" id="KW-1185">Reference proteome</keyword>
<evidence type="ECO:0008006" key="4">
    <source>
        <dbReference type="Google" id="ProtNLM"/>
    </source>
</evidence>
<evidence type="ECO:0000256" key="1">
    <source>
        <dbReference type="SAM" id="SignalP"/>
    </source>
</evidence>
<accession>A0AAD6BB90</accession>
<dbReference type="Proteomes" id="UP001219934">
    <property type="component" value="Unassembled WGS sequence"/>
</dbReference>
<evidence type="ECO:0000313" key="2">
    <source>
        <dbReference type="EMBL" id="KAJ4940213.1"/>
    </source>
</evidence>
<keyword evidence="1" id="KW-0732">Signal</keyword>
<protein>
    <recommendedName>
        <fullName evidence="4">Secreted protein</fullName>
    </recommendedName>
</protein>
<name>A0AAD6BB90_9TELE</name>
<feature type="non-terminal residue" evidence="2">
    <location>
        <position position="104"/>
    </location>
</feature>
<comment type="caution">
    <text evidence="2">The sequence shown here is derived from an EMBL/GenBank/DDBJ whole genome shotgun (WGS) entry which is preliminary data.</text>
</comment>
<gene>
    <name evidence="2" type="ORF">JOQ06_026522</name>
</gene>
<dbReference type="EMBL" id="JAPTMU010000007">
    <property type="protein sequence ID" value="KAJ4940213.1"/>
    <property type="molecule type" value="Genomic_DNA"/>
</dbReference>
<feature type="chain" id="PRO_5042090054" description="Secreted protein" evidence="1">
    <location>
        <begin position="23"/>
        <end position="104"/>
    </location>
</feature>
<organism evidence="2 3">
    <name type="scientific">Pogonophryne albipinna</name>
    <dbReference type="NCBI Taxonomy" id="1090488"/>
    <lineage>
        <taxon>Eukaryota</taxon>
        <taxon>Metazoa</taxon>
        <taxon>Chordata</taxon>
        <taxon>Craniata</taxon>
        <taxon>Vertebrata</taxon>
        <taxon>Euteleostomi</taxon>
        <taxon>Actinopterygii</taxon>
        <taxon>Neopterygii</taxon>
        <taxon>Teleostei</taxon>
        <taxon>Neoteleostei</taxon>
        <taxon>Acanthomorphata</taxon>
        <taxon>Eupercaria</taxon>
        <taxon>Perciformes</taxon>
        <taxon>Notothenioidei</taxon>
        <taxon>Pogonophryne</taxon>
    </lineage>
</organism>
<evidence type="ECO:0000313" key="3">
    <source>
        <dbReference type="Proteomes" id="UP001219934"/>
    </source>
</evidence>
<reference evidence="2" key="1">
    <citation type="submission" date="2022-11" db="EMBL/GenBank/DDBJ databases">
        <title>Chromosome-level genome of Pogonophryne albipinna.</title>
        <authorList>
            <person name="Jo E."/>
        </authorList>
    </citation>
    <scope>NUCLEOTIDE SEQUENCE</scope>
    <source>
        <strain evidence="2">SGF0006</strain>
        <tissue evidence="2">Muscle</tissue>
    </source>
</reference>
<dbReference type="AlphaFoldDB" id="A0AAD6BB90"/>
<feature type="signal peptide" evidence="1">
    <location>
        <begin position="1"/>
        <end position="22"/>
    </location>
</feature>